<proteinExistence type="predicted"/>
<dbReference type="EMBL" id="BRYB01001317">
    <property type="protein sequence ID" value="GMI23101.1"/>
    <property type="molecule type" value="Genomic_DNA"/>
</dbReference>
<dbReference type="SUPFAM" id="SSF103473">
    <property type="entry name" value="MFS general substrate transporter"/>
    <property type="match status" value="1"/>
</dbReference>
<keyword evidence="4 6" id="KW-1133">Transmembrane helix</keyword>
<feature type="transmembrane region" description="Helical" evidence="6">
    <location>
        <begin position="173"/>
        <end position="197"/>
    </location>
</feature>
<evidence type="ECO:0000256" key="3">
    <source>
        <dbReference type="ARBA" id="ARBA00022692"/>
    </source>
</evidence>
<evidence type="ECO:0000259" key="8">
    <source>
        <dbReference type="PROSITE" id="PS50222"/>
    </source>
</evidence>
<protein>
    <recommendedName>
        <fullName evidence="12">EF-hand domain-containing protein</fullName>
    </recommendedName>
</protein>
<dbReference type="Proteomes" id="UP001165060">
    <property type="component" value="Unassembled WGS sequence"/>
</dbReference>
<feature type="transmembrane region" description="Helical" evidence="6">
    <location>
        <begin position="233"/>
        <end position="254"/>
    </location>
</feature>
<feature type="chain" id="PRO_5047087211" description="EF-hand domain-containing protein" evidence="7">
    <location>
        <begin position="18"/>
        <end position="502"/>
    </location>
</feature>
<comment type="subcellular location">
    <subcellularLocation>
        <location evidence="1">Cell membrane</location>
        <topology evidence="1">Multi-pass membrane protein</topology>
    </subcellularLocation>
</comment>
<evidence type="ECO:0000256" key="2">
    <source>
        <dbReference type="ARBA" id="ARBA00022475"/>
    </source>
</evidence>
<feature type="domain" description="EF-hand" evidence="8">
    <location>
        <begin position="40"/>
        <end position="70"/>
    </location>
</feature>
<dbReference type="PROSITE" id="PS50850">
    <property type="entry name" value="MFS"/>
    <property type="match status" value="1"/>
</dbReference>
<evidence type="ECO:0008006" key="12">
    <source>
        <dbReference type="Google" id="ProtNLM"/>
    </source>
</evidence>
<dbReference type="InterPro" id="IPR002048">
    <property type="entry name" value="EF_hand_dom"/>
</dbReference>
<feature type="domain" description="Major facilitator superfamily (MFS) profile" evidence="9">
    <location>
        <begin position="107"/>
        <end position="492"/>
    </location>
</feature>
<dbReference type="Pfam" id="PF07690">
    <property type="entry name" value="MFS_1"/>
    <property type="match status" value="2"/>
</dbReference>
<dbReference type="PANTHER" id="PTHR43124">
    <property type="entry name" value="PURINE EFFLUX PUMP PBUE"/>
    <property type="match status" value="1"/>
</dbReference>
<evidence type="ECO:0000259" key="9">
    <source>
        <dbReference type="PROSITE" id="PS50850"/>
    </source>
</evidence>
<dbReference type="InterPro" id="IPR020846">
    <property type="entry name" value="MFS_dom"/>
</dbReference>
<keyword evidence="2" id="KW-1003">Cell membrane</keyword>
<dbReference type="Gene3D" id="1.20.1250.20">
    <property type="entry name" value="MFS general substrate transporter like domains"/>
    <property type="match status" value="1"/>
</dbReference>
<evidence type="ECO:0000256" key="6">
    <source>
        <dbReference type="SAM" id="Phobius"/>
    </source>
</evidence>
<name>A0ABQ6MBN8_9STRA</name>
<feature type="transmembrane region" description="Helical" evidence="6">
    <location>
        <begin position="448"/>
        <end position="464"/>
    </location>
</feature>
<evidence type="ECO:0000313" key="11">
    <source>
        <dbReference type="Proteomes" id="UP001165060"/>
    </source>
</evidence>
<dbReference type="InterPro" id="IPR050189">
    <property type="entry name" value="MFS_Efflux_Transporters"/>
</dbReference>
<dbReference type="PROSITE" id="PS50222">
    <property type="entry name" value="EF_HAND_2"/>
    <property type="match status" value="1"/>
</dbReference>
<comment type="caution">
    <text evidence="10">The sequence shown here is derived from an EMBL/GenBank/DDBJ whole genome shotgun (WGS) entry which is preliminary data.</text>
</comment>
<dbReference type="PRINTS" id="PR01035">
    <property type="entry name" value="TCRTETA"/>
</dbReference>
<evidence type="ECO:0000256" key="1">
    <source>
        <dbReference type="ARBA" id="ARBA00004651"/>
    </source>
</evidence>
<dbReference type="InterPro" id="IPR011701">
    <property type="entry name" value="MFS"/>
</dbReference>
<organism evidence="10 11">
    <name type="scientific">Tetraparma gracilis</name>
    <dbReference type="NCBI Taxonomy" id="2962635"/>
    <lineage>
        <taxon>Eukaryota</taxon>
        <taxon>Sar</taxon>
        <taxon>Stramenopiles</taxon>
        <taxon>Ochrophyta</taxon>
        <taxon>Bolidophyceae</taxon>
        <taxon>Parmales</taxon>
        <taxon>Triparmaceae</taxon>
        <taxon>Tetraparma</taxon>
    </lineage>
</organism>
<sequence length="502" mass="50968">MRASLLMSLRLPTPSLSLLPVSPLAADTLGPLIYLDTCNLRSRFDSFDSDGDGQLTLPEAAALLGHRAGAPALAASLSDGSGGGTPRVPWERLRDRVADAGRPVDGRVYPISGSLLLNFMGQGVMMPVLPLLARDAGLEAQGLGLVAGASALGRLLTNVPAASLADRLGRRPLLVAGPLLSCAGMAGFAACPASLPLFAGCNALAGVGGALTSAGAGLYLADISTPQNRSQTMAPLMTTALLGFAMGPALGGFVAEAHGLRAPFLLTSAGMFASSLAAAAFLPETMRRGEGGGREEGAGEQWAALGKIPAMQAINSVTFMTGVAQGASPVTSILFATETLMMSPAELGVMFTACVLAMAAVIQPATAYSDKSSRTRSDLILPGLALSAGALAMQPLCGGVAPFAALAVLRSVGDAAFVMPNVTPFIIDHTGEEKRAQALAMRNTTQDVGVLLGAVGMGIIATGVGVEQAMYATAAMQAATTGFFYLTTRGMDKDGERSGKES</sequence>
<keyword evidence="3 6" id="KW-0812">Transmembrane</keyword>
<gene>
    <name evidence="10" type="ORF">TeGR_g7131</name>
</gene>
<evidence type="ECO:0000256" key="5">
    <source>
        <dbReference type="ARBA" id="ARBA00023136"/>
    </source>
</evidence>
<dbReference type="InterPro" id="IPR001958">
    <property type="entry name" value="Tet-R_TetA/multi-R_MdtG-like"/>
</dbReference>
<reference evidence="10 11" key="1">
    <citation type="journal article" date="2023" name="Commun. Biol.">
        <title>Genome analysis of Parmales, the sister group of diatoms, reveals the evolutionary specialization of diatoms from phago-mixotrophs to photoautotrophs.</title>
        <authorList>
            <person name="Ban H."/>
            <person name="Sato S."/>
            <person name="Yoshikawa S."/>
            <person name="Yamada K."/>
            <person name="Nakamura Y."/>
            <person name="Ichinomiya M."/>
            <person name="Sato N."/>
            <person name="Blanc-Mathieu R."/>
            <person name="Endo H."/>
            <person name="Kuwata A."/>
            <person name="Ogata H."/>
        </authorList>
    </citation>
    <scope>NUCLEOTIDE SEQUENCE [LARGE SCALE GENOMIC DNA]</scope>
</reference>
<feature type="signal peptide" evidence="7">
    <location>
        <begin position="1"/>
        <end position="17"/>
    </location>
</feature>
<dbReference type="CDD" id="cd17325">
    <property type="entry name" value="MFS_MdtG_SLC18_like"/>
    <property type="match status" value="1"/>
</dbReference>
<feature type="transmembrane region" description="Helical" evidence="6">
    <location>
        <begin position="260"/>
        <end position="282"/>
    </location>
</feature>
<keyword evidence="11" id="KW-1185">Reference proteome</keyword>
<feature type="transmembrane region" description="Helical" evidence="6">
    <location>
        <begin position="379"/>
        <end position="401"/>
    </location>
</feature>
<feature type="transmembrane region" description="Helical" evidence="6">
    <location>
        <begin position="347"/>
        <end position="367"/>
    </location>
</feature>
<evidence type="ECO:0000256" key="7">
    <source>
        <dbReference type="SAM" id="SignalP"/>
    </source>
</evidence>
<keyword evidence="7" id="KW-0732">Signal</keyword>
<evidence type="ECO:0000313" key="10">
    <source>
        <dbReference type="EMBL" id="GMI23101.1"/>
    </source>
</evidence>
<accession>A0ABQ6MBN8</accession>
<evidence type="ECO:0000256" key="4">
    <source>
        <dbReference type="ARBA" id="ARBA00022989"/>
    </source>
</evidence>
<dbReference type="InterPro" id="IPR036259">
    <property type="entry name" value="MFS_trans_sf"/>
</dbReference>
<dbReference type="PANTHER" id="PTHR43124:SF3">
    <property type="entry name" value="CHLORAMPHENICOL EFFLUX PUMP RV0191"/>
    <property type="match status" value="1"/>
</dbReference>
<keyword evidence="5 6" id="KW-0472">Membrane</keyword>
<feature type="transmembrane region" description="Helical" evidence="6">
    <location>
        <begin position="203"/>
        <end position="221"/>
    </location>
</feature>